<keyword evidence="7" id="KW-1133">Transmembrane helix</keyword>
<dbReference type="OrthoDB" id="8364482at2"/>
<dbReference type="GeneID" id="60682892"/>
<dbReference type="PROSITE" id="PS00501">
    <property type="entry name" value="SPASE_I_1"/>
    <property type="match status" value="1"/>
</dbReference>
<dbReference type="InterPro" id="IPR019533">
    <property type="entry name" value="Peptidase_S26"/>
</dbReference>
<evidence type="ECO:0000256" key="3">
    <source>
        <dbReference type="ARBA" id="ARBA00013208"/>
    </source>
</evidence>
<evidence type="ECO:0000256" key="2">
    <source>
        <dbReference type="ARBA" id="ARBA00009370"/>
    </source>
</evidence>
<comment type="similarity">
    <text evidence="2 7">Belongs to the peptidase S26 family.</text>
</comment>
<comment type="subcellular location">
    <subcellularLocation>
        <location evidence="7">Membrane</location>
        <topology evidence="7">Single-pass type II membrane protein</topology>
    </subcellularLocation>
</comment>
<proteinExistence type="inferred from homology"/>
<name>A0A368NYG3_AGRVI</name>
<dbReference type="NCBIfam" id="TIGR02227">
    <property type="entry name" value="sigpep_I_bact"/>
    <property type="match status" value="1"/>
</dbReference>
<evidence type="ECO:0000313" key="12">
    <source>
        <dbReference type="Proteomes" id="UP000477951"/>
    </source>
</evidence>
<keyword evidence="7" id="KW-0472">Membrane</keyword>
<evidence type="ECO:0000256" key="5">
    <source>
        <dbReference type="ARBA" id="ARBA00022670"/>
    </source>
</evidence>
<dbReference type="InterPro" id="IPR036286">
    <property type="entry name" value="LexA/Signal_pep-like_sf"/>
</dbReference>
<dbReference type="CDD" id="cd06530">
    <property type="entry name" value="S26_SPase_I"/>
    <property type="match status" value="1"/>
</dbReference>
<dbReference type="PRINTS" id="PR00727">
    <property type="entry name" value="LEADERPTASE"/>
</dbReference>
<dbReference type="Proteomes" id="UP000477951">
    <property type="component" value="Unassembled WGS sequence"/>
</dbReference>
<dbReference type="GO" id="GO:0004252">
    <property type="term" value="F:serine-type endopeptidase activity"/>
    <property type="evidence" value="ECO:0007669"/>
    <property type="project" value="InterPro"/>
</dbReference>
<dbReference type="GO" id="GO:0009003">
    <property type="term" value="F:signal peptidase activity"/>
    <property type="evidence" value="ECO:0007669"/>
    <property type="project" value="UniProtKB-EC"/>
</dbReference>
<comment type="caution">
    <text evidence="7">Lacks conserved residue(s) required for the propagation of feature annotation.</text>
</comment>
<gene>
    <name evidence="9" type="primary">lepB</name>
    <name evidence="9" type="ORF">DXT89_14555</name>
    <name evidence="10" type="ORF">GOZ90_15750</name>
</gene>
<feature type="transmembrane region" description="Helical" evidence="7">
    <location>
        <begin position="32"/>
        <end position="51"/>
    </location>
</feature>
<evidence type="ECO:0000313" key="9">
    <source>
        <dbReference type="EMBL" id="KAA3526592.1"/>
    </source>
</evidence>
<accession>A0A368NYG3</accession>
<dbReference type="PROSITE" id="PS00761">
    <property type="entry name" value="SPASE_I_3"/>
    <property type="match status" value="1"/>
</dbReference>
<dbReference type="EC" id="3.4.21.89" evidence="3 7"/>
<evidence type="ECO:0000256" key="7">
    <source>
        <dbReference type="RuleBase" id="RU362042"/>
    </source>
</evidence>
<reference evidence="9 11" key="1">
    <citation type="submission" date="2018-08" db="EMBL/GenBank/DDBJ databases">
        <title>Genome sequencing of Agrobacterium vitis strain ICMP 10754.</title>
        <authorList>
            <person name="Visnovsky S.B."/>
            <person name="Pitman A.R."/>
        </authorList>
    </citation>
    <scope>NUCLEOTIDE SEQUENCE [LARGE SCALE GENOMIC DNA]</scope>
    <source>
        <strain evidence="9 11">ICMP 10754</strain>
    </source>
</reference>
<evidence type="ECO:0000259" key="8">
    <source>
        <dbReference type="Pfam" id="PF10502"/>
    </source>
</evidence>
<dbReference type="Proteomes" id="UP000436911">
    <property type="component" value="Unassembled WGS sequence"/>
</dbReference>
<evidence type="ECO:0000256" key="6">
    <source>
        <dbReference type="ARBA" id="ARBA00022801"/>
    </source>
</evidence>
<dbReference type="PANTHER" id="PTHR43390:SF1">
    <property type="entry name" value="CHLOROPLAST PROCESSING PEPTIDASE"/>
    <property type="match status" value="1"/>
</dbReference>
<sequence length="337" mass="38124">MINFITAFLTHIQSFSKELPLKFVSAFRKRNPIWAACLALALSPAIGFFYLGRGRLGLLYMLADVFIGYVFPFILKYQGVQQHELIFIIVVIIYRLGGSLHVYIAASRQPPLDRYPWFARFHNLAIVLIIVPLLIALAIRNLLIQPFSIVSGSMLPTLEVGDYVFSEKLTYGMSRYSIMEGLGPSSRIGGRLPLRGEVVVFMLPSYSGNKFVSRVIGLPGDRIQMRSGRLYINDTLVDRQRLGPDETRPGSPGILYLERLPGGAEHQIIEMTDKSKGDNSAEFQVRDGHYFMMGDNRDNSNDSRFDLDFVPTENIASRPFLILFNSHLLSRSWLPIK</sequence>
<dbReference type="InterPro" id="IPR019758">
    <property type="entry name" value="Pept_S26A_signal_pept_1_CS"/>
</dbReference>
<dbReference type="GO" id="GO:0006465">
    <property type="term" value="P:signal peptide processing"/>
    <property type="evidence" value="ECO:0007669"/>
    <property type="project" value="InterPro"/>
</dbReference>
<evidence type="ECO:0000256" key="1">
    <source>
        <dbReference type="ARBA" id="ARBA00000677"/>
    </source>
</evidence>
<protein>
    <recommendedName>
        <fullName evidence="4 7">Signal peptidase I</fullName>
        <ecNumber evidence="3 7">3.4.21.89</ecNumber>
    </recommendedName>
</protein>
<feature type="transmembrane region" description="Helical" evidence="7">
    <location>
        <begin position="85"/>
        <end position="105"/>
    </location>
</feature>
<feature type="domain" description="Peptidase S26" evidence="8">
    <location>
        <begin position="126"/>
        <end position="322"/>
    </location>
</feature>
<dbReference type="PANTHER" id="PTHR43390">
    <property type="entry name" value="SIGNAL PEPTIDASE I"/>
    <property type="match status" value="1"/>
</dbReference>
<evidence type="ECO:0000313" key="10">
    <source>
        <dbReference type="EMBL" id="MUZ74142.1"/>
    </source>
</evidence>
<dbReference type="GO" id="GO:0016020">
    <property type="term" value="C:membrane"/>
    <property type="evidence" value="ECO:0007669"/>
    <property type="project" value="UniProtKB-SubCell"/>
</dbReference>
<comment type="caution">
    <text evidence="9">The sequence shown here is derived from an EMBL/GenBank/DDBJ whole genome shotgun (WGS) entry which is preliminary data.</text>
</comment>
<evidence type="ECO:0000256" key="4">
    <source>
        <dbReference type="ARBA" id="ARBA00019232"/>
    </source>
</evidence>
<organism evidence="9 11">
    <name type="scientific">Agrobacterium vitis</name>
    <name type="common">Rhizobium vitis</name>
    <dbReference type="NCBI Taxonomy" id="373"/>
    <lineage>
        <taxon>Bacteria</taxon>
        <taxon>Pseudomonadati</taxon>
        <taxon>Pseudomonadota</taxon>
        <taxon>Alphaproteobacteria</taxon>
        <taxon>Hyphomicrobiales</taxon>
        <taxon>Rhizobiaceae</taxon>
        <taxon>Rhizobium/Agrobacterium group</taxon>
        <taxon>Agrobacterium</taxon>
    </lineage>
</organism>
<keyword evidence="5 7" id="KW-0645">Protease</keyword>
<comment type="catalytic activity">
    <reaction evidence="1 7">
        <text>Cleavage of hydrophobic, N-terminal signal or leader sequences from secreted and periplasmic proteins.</text>
        <dbReference type="EC" id="3.4.21.89"/>
    </reaction>
</comment>
<evidence type="ECO:0000313" key="11">
    <source>
        <dbReference type="Proteomes" id="UP000436911"/>
    </source>
</evidence>
<dbReference type="EMBL" id="QUSG01000007">
    <property type="protein sequence ID" value="KAA3526592.1"/>
    <property type="molecule type" value="Genomic_DNA"/>
</dbReference>
<dbReference type="InterPro" id="IPR000223">
    <property type="entry name" value="Pept_S26A_signal_pept_1"/>
</dbReference>
<dbReference type="InterPro" id="IPR019756">
    <property type="entry name" value="Pept_S26A_signal_pept_1_Ser-AS"/>
</dbReference>
<dbReference type="SUPFAM" id="SSF51306">
    <property type="entry name" value="LexA/Signal peptidase"/>
    <property type="match status" value="1"/>
</dbReference>
<dbReference type="AlphaFoldDB" id="A0A368NYG3"/>
<keyword evidence="6 7" id="KW-0378">Hydrolase</keyword>
<feature type="transmembrane region" description="Helical" evidence="7">
    <location>
        <begin position="58"/>
        <end position="79"/>
    </location>
</feature>
<dbReference type="EMBL" id="WPHR01000013">
    <property type="protein sequence ID" value="MUZ74142.1"/>
    <property type="molecule type" value="Genomic_DNA"/>
</dbReference>
<dbReference type="Pfam" id="PF10502">
    <property type="entry name" value="Peptidase_S26"/>
    <property type="match status" value="1"/>
</dbReference>
<reference evidence="10 12" key="2">
    <citation type="submission" date="2019-12" db="EMBL/GenBank/DDBJ databases">
        <title>Whole-genome sequencing of Allorhizobium vitis.</title>
        <authorList>
            <person name="Gan H.M."/>
            <person name="Szegedi E."/>
            <person name="Burr T."/>
            <person name="Savka M.A."/>
        </authorList>
    </citation>
    <scope>NUCLEOTIDE SEQUENCE [LARGE SCALE GENOMIC DNA]</scope>
    <source>
        <strain evidence="10 12">CG516</strain>
    </source>
</reference>
<dbReference type="Gene3D" id="2.10.109.10">
    <property type="entry name" value="Umud Fragment, subunit A"/>
    <property type="match status" value="1"/>
</dbReference>
<dbReference type="RefSeq" id="WP_060716738.1">
    <property type="nucleotide sequence ID" value="NZ_CP055265.1"/>
</dbReference>
<keyword evidence="7" id="KW-0812">Transmembrane</keyword>
<feature type="transmembrane region" description="Helical" evidence="7">
    <location>
        <begin position="117"/>
        <end position="139"/>
    </location>
</feature>